<dbReference type="InterPro" id="IPR010583">
    <property type="entry name" value="MipA"/>
</dbReference>
<gene>
    <name evidence="1" type="ORF">LCGC14_0005720</name>
</gene>
<dbReference type="Pfam" id="PF06629">
    <property type="entry name" value="MipA"/>
    <property type="match status" value="1"/>
</dbReference>
<reference evidence="1" key="1">
    <citation type="journal article" date="2015" name="Nature">
        <title>Complex archaea that bridge the gap between prokaryotes and eukaryotes.</title>
        <authorList>
            <person name="Spang A."/>
            <person name="Saw J.H."/>
            <person name="Jorgensen S.L."/>
            <person name="Zaremba-Niedzwiedzka K."/>
            <person name="Martijn J."/>
            <person name="Lind A.E."/>
            <person name="van Eijk R."/>
            <person name="Schleper C."/>
            <person name="Guy L."/>
            <person name="Ettema T.J."/>
        </authorList>
    </citation>
    <scope>NUCLEOTIDE SEQUENCE</scope>
</reference>
<accession>A0A0F9YJT8</accession>
<evidence type="ECO:0008006" key="2">
    <source>
        <dbReference type="Google" id="ProtNLM"/>
    </source>
</evidence>
<proteinExistence type="predicted"/>
<name>A0A0F9YJT8_9ZZZZ</name>
<sequence>MTASHSASNTLFLLLTILALIPVTARAADETEPVLVEKPLWELGLGAGALVQPHYPGSSQHQSRGLGLPYVVYRGDVLRIGDGQVARAVAAENSFYELSLSFAAAFDADSDGNELRDGMPDLDFIFEIGPQLVFGLADFQFSDSSRSEVELSLQARAALSTDFAGVDHHGYVFEPMLRYRHYGLFAPQFEGSISIRPVWATRDVHGYFYDVESEFANASRSRYRAASGYFGTGINLSGTWHISDKARMFAGVQTSFHHGAENRDSPLFEDDFTAGVAVGFIWSLIESKRTVMRP</sequence>
<comment type="caution">
    <text evidence="1">The sequence shown here is derived from an EMBL/GenBank/DDBJ whole genome shotgun (WGS) entry which is preliminary data.</text>
</comment>
<organism evidence="1">
    <name type="scientific">marine sediment metagenome</name>
    <dbReference type="NCBI Taxonomy" id="412755"/>
    <lineage>
        <taxon>unclassified sequences</taxon>
        <taxon>metagenomes</taxon>
        <taxon>ecological metagenomes</taxon>
    </lineage>
</organism>
<dbReference type="EMBL" id="LAZR01000001">
    <property type="protein sequence ID" value="KKO12557.1"/>
    <property type="molecule type" value="Genomic_DNA"/>
</dbReference>
<dbReference type="AlphaFoldDB" id="A0A0F9YJT8"/>
<evidence type="ECO:0000313" key="1">
    <source>
        <dbReference type="EMBL" id="KKO12557.1"/>
    </source>
</evidence>
<protein>
    <recommendedName>
        <fullName evidence="2">MipA/OmpV family protein</fullName>
    </recommendedName>
</protein>